<evidence type="ECO:0000256" key="1">
    <source>
        <dbReference type="SAM" id="MobiDB-lite"/>
    </source>
</evidence>
<accession>A0ABX1KCH7</accession>
<comment type="caution">
    <text evidence="3">The sequence shown here is derived from an EMBL/GenBank/DDBJ whole genome shotgun (WGS) entry which is preliminary data.</text>
</comment>
<feature type="transmembrane region" description="Helical" evidence="2">
    <location>
        <begin position="43"/>
        <end position="63"/>
    </location>
</feature>
<evidence type="ECO:0000256" key="2">
    <source>
        <dbReference type="SAM" id="Phobius"/>
    </source>
</evidence>
<keyword evidence="2" id="KW-0472">Membrane</keyword>
<keyword evidence="2" id="KW-0812">Transmembrane</keyword>
<dbReference type="Proteomes" id="UP001429745">
    <property type="component" value="Unassembled WGS sequence"/>
</dbReference>
<keyword evidence="2" id="KW-1133">Transmembrane helix</keyword>
<evidence type="ECO:0000313" key="4">
    <source>
        <dbReference type="Proteomes" id="UP001429745"/>
    </source>
</evidence>
<name>A0ABX1KCH7_9MICO</name>
<sequence length="410" mass="42240">MEQSGAAVTEPVPDADATPPLAQPIAYEGTAPRPRRRLRRATVVGWIVGIGVVALVAVGIGLVHTSAHREFDAAASELADAAEIERQAQRSLEGTESIVDATLTASEQIVASAADDLADPAARTALAESGATASEARDEASAILENEVDDALALKPFWTWELFAGASDLDQRATVAAADATDLTGAESALKDSLDAVSEAAASLFASTPLASAALEAANVSARTSVVQDFRDAAADVAQQTRADSDAAVALSVYAARAGTLKESAQQELAEKAGPLLATRLEIEAYARSISGGVLLDFDWAPFVAGTGGDAGIGGTATWDSARGGSSTITLSHSVAQWWPSADARALVTHEVGHSITSKCHALFDSQNPEANEEWATAWAISMGHTAEGNGVQAYGYPSQAMIDLAATCR</sequence>
<dbReference type="EMBL" id="JABACI010000002">
    <property type="protein sequence ID" value="NLP83805.1"/>
    <property type="molecule type" value="Genomic_DNA"/>
</dbReference>
<keyword evidence="4" id="KW-1185">Reference proteome</keyword>
<gene>
    <name evidence="3" type="ORF">HF576_08100</name>
</gene>
<organism evidence="3 4">
    <name type="scientific">Microbacterium salsuginis</name>
    <dbReference type="NCBI Taxonomy" id="2722803"/>
    <lineage>
        <taxon>Bacteria</taxon>
        <taxon>Bacillati</taxon>
        <taxon>Actinomycetota</taxon>
        <taxon>Actinomycetes</taxon>
        <taxon>Micrococcales</taxon>
        <taxon>Microbacteriaceae</taxon>
        <taxon>Microbacterium</taxon>
    </lineage>
</organism>
<dbReference type="RefSeq" id="WP_168912303.1">
    <property type="nucleotide sequence ID" value="NZ_JABACI010000002.1"/>
</dbReference>
<proteinExistence type="predicted"/>
<evidence type="ECO:0000313" key="3">
    <source>
        <dbReference type="EMBL" id="NLP83805.1"/>
    </source>
</evidence>
<protein>
    <submittedName>
        <fullName evidence="3">Uncharacterized protein</fullName>
    </submittedName>
</protein>
<feature type="region of interest" description="Disordered" evidence="1">
    <location>
        <begin position="1"/>
        <end position="28"/>
    </location>
</feature>
<reference evidence="3 4" key="1">
    <citation type="submission" date="2020-04" db="EMBL/GenBank/DDBJ databases">
        <title>CFH 90308 Microbacterium sp.</title>
        <authorList>
            <person name="Nie G."/>
            <person name="Ming H."/>
            <person name="Xia T."/>
        </authorList>
    </citation>
    <scope>NUCLEOTIDE SEQUENCE [LARGE SCALE GENOMIC DNA]</scope>
    <source>
        <strain evidence="3 4">CFH 90308</strain>
    </source>
</reference>